<dbReference type="EMBL" id="JAZDWU010000009">
    <property type="protein sequence ID" value="KAK9991152.1"/>
    <property type="molecule type" value="Genomic_DNA"/>
</dbReference>
<keyword evidence="2" id="KW-0611">Plant defense</keyword>
<dbReference type="PANTHER" id="PTHR35771:SF3">
    <property type="entry name" value="TRANSMEMBRANE PROTEIN"/>
    <property type="match status" value="1"/>
</dbReference>
<keyword evidence="6" id="KW-1185">Reference proteome</keyword>
<keyword evidence="4" id="KW-0472">Membrane</keyword>
<reference evidence="5 6" key="1">
    <citation type="submission" date="2024-01" db="EMBL/GenBank/DDBJ databases">
        <title>A telomere-to-telomere, gap-free genome of sweet tea (Lithocarpus litseifolius).</title>
        <authorList>
            <person name="Zhou J."/>
        </authorList>
    </citation>
    <scope>NUCLEOTIDE SEQUENCE [LARGE SCALE GENOMIC DNA]</scope>
    <source>
        <strain evidence="5">Zhou-2022a</strain>
        <tissue evidence="5">Leaf</tissue>
    </source>
</reference>
<comment type="caution">
    <text evidence="5">The sequence shown here is derived from an EMBL/GenBank/DDBJ whole genome shotgun (WGS) entry which is preliminary data.</text>
</comment>
<feature type="compositionally biased region" description="Polar residues" evidence="3">
    <location>
        <begin position="89"/>
        <end position="102"/>
    </location>
</feature>
<sequence>NKAEQPYFIPTILLQSQLSLSLSLSEKLSFTKVRNISQNMFDFGDELTLESYKIPWLIWIQLLVLFLLIFLLYCFSLLASDRSDNYSSTASPSTSQMVSNETQMEKSIPKHNNTSIVTNCLETTQVGENIIKGEIATSTSRRLVRGGEDITEREISFATHLLHPCHYFRLARVAFLKCLGLDSSSENSSTPEQRKRKEKRFRKES</sequence>
<dbReference type="GO" id="GO:0045087">
    <property type="term" value="P:innate immune response"/>
    <property type="evidence" value="ECO:0007669"/>
    <property type="project" value="InterPro"/>
</dbReference>
<keyword evidence="4" id="KW-0812">Transmembrane</keyword>
<feature type="transmembrane region" description="Helical" evidence="4">
    <location>
        <begin position="56"/>
        <end position="78"/>
    </location>
</feature>
<keyword evidence="4" id="KW-1133">Transmembrane helix</keyword>
<evidence type="ECO:0000256" key="1">
    <source>
        <dbReference type="ARBA" id="ARBA00011021"/>
    </source>
</evidence>
<evidence type="ECO:0000313" key="6">
    <source>
        <dbReference type="Proteomes" id="UP001459277"/>
    </source>
</evidence>
<evidence type="ECO:0000256" key="2">
    <source>
        <dbReference type="ARBA" id="ARBA00022821"/>
    </source>
</evidence>
<comment type="similarity">
    <text evidence="1">Belongs to the brassicaceae elicitor peptide family.</text>
</comment>
<evidence type="ECO:0000256" key="3">
    <source>
        <dbReference type="SAM" id="MobiDB-lite"/>
    </source>
</evidence>
<dbReference type="PANTHER" id="PTHR35771">
    <property type="entry name" value="TRANSMEMBRANE PROTEIN-RELATED"/>
    <property type="match status" value="1"/>
</dbReference>
<feature type="non-terminal residue" evidence="5">
    <location>
        <position position="1"/>
    </location>
</feature>
<dbReference type="InterPro" id="IPR035176">
    <property type="entry name" value="PEP"/>
</dbReference>
<proteinExistence type="inferred from homology"/>
<protein>
    <submittedName>
        <fullName evidence="5">Uncharacterized protein</fullName>
    </submittedName>
</protein>
<name>A0AAW2BZ76_9ROSI</name>
<feature type="region of interest" description="Disordered" evidence="3">
    <location>
        <begin position="89"/>
        <end position="109"/>
    </location>
</feature>
<organism evidence="5 6">
    <name type="scientific">Lithocarpus litseifolius</name>
    <dbReference type="NCBI Taxonomy" id="425828"/>
    <lineage>
        <taxon>Eukaryota</taxon>
        <taxon>Viridiplantae</taxon>
        <taxon>Streptophyta</taxon>
        <taxon>Embryophyta</taxon>
        <taxon>Tracheophyta</taxon>
        <taxon>Spermatophyta</taxon>
        <taxon>Magnoliopsida</taxon>
        <taxon>eudicotyledons</taxon>
        <taxon>Gunneridae</taxon>
        <taxon>Pentapetalae</taxon>
        <taxon>rosids</taxon>
        <taxon>fabids</taxon>
        <taxon>Fagales</taxon>
        <taxon>Fagaceae</taxon>
        <taxon>Lithocarpus</taxon>
    </lineage>
</organism>
<evidence type="ECO:0000256" key="4">
    <source>
        <dbReference type="SAM" id="Phobius"/>
    </source>
</evidence>
<dbReference type="Pfam" id="PF17232">
    <property type="entry name" value="Pep1_7"/>
    <property type="match status" value="1"/>
</dbReference>
<feature type="region of interest" description="Disordered" evidence="3">
    <location>
        <begin position="183"/>
        <end position="205"/>
    </location>
</feature>
<accession>A0AAW2BZ76</accession>
<dbReference type="Proteomes" id="UP001459277">
    <property type="component" value="Unassembled WGS sequence"/>
</dbReference>
<gene>
    <name evidence="5" type="ORF">SO802_026137</name>
</gene>
<evidence type="ECO:0000313" key="5">
    <source>
        <dbReference type="EMBL" id="KAK9991152.1"/>
    </source>
</evidence>
<dbReference type="AlphaFoldDB" id="A0AAW2BZ76"/>
<feature type="compositionally biased region" description="Basic residues" evidence="3">
    <location>
        <begin position="194"/>
        <end position="205"/>
    </location>
</feature>